<evidence type="ECO:0000256" key="5">
    <source>
        <dbReference type="ARBA" id="ARBA00024335"/>
    </source>
</evidence>
<comment type="subcellular location">
    <subcellularLocation>
        <location evidence="1">Cytoplasm</location>
    </subcellularLocation>
</comment>
<evidence type="ECO:0000256" key="6">
    <source>
        <dbReference type="ARBA" id="ARBA00040494"/>
    </source>
</evidence>
<evidence type="ECO:0000313" key="9">
    <source>
        <dbReference type="EMBL" id="UXH78286.1"/>
    </source>
</evidence>
<evidence type="ECO:0000256" key="7">
    <source>
        <dbReference type="SAM" id="Coils"/>
    </source>
</evidence>
<sequence length="229" mass="24281">MLIWWQGEAARAGADHGVVRAADVAVLREVATVRRDAAERADELLADARAQAEQILADARAEAEALLTQAQARIEAACEAGRAEGERQAALAWHERQADQAVDQAKVVRGLHERLADVVTSAVERIVQTEGRAALYQRALKSVQSLSRSATALTLRVSTADFEAARDGIAAVPDLQAAGLTVEVVVDPALPSGSCLFESDIGVVDASLTTQLDALRAAMSRAVRRAVAE</sequence>
<dbReference type="EMBL" id="CP104562">
    <property type="protein sequence ID" value="UXH78286.1"/>
    <property type="molecule type" value="Genomic_DNA"/>
</dbReference>
<evidence type="ECO:0000256" key="3">
    <source>
        <dbReference type="ARBA" id="ARBA00022490"/>
    </source>
</evidence>
<dbReference type="NCBIfam" id="TIGR02499">
    <property type="entry name" value="HrpE_YscL_not"/>
    <property type="match status" value="1"/>
</dbReference>
<name>A0ABY6AYM8_9BURK</name>
<comment type="similarity">
    <text evidence="5">Belongs to the SctL stator family.</text>
</comment>
<feature type="domain" description="Flagellar assembly protein FliH/Type III secretion system HrpE" evidence="8">
    <location>
        <begin position="111"/>
        <end position="214"/>
    </location>
</feature>
<reference evidence="9" key="1">
    <citation type="submission" date="2022-10" db="EMBL/GenBank/DDBJ databases">
        <title>Characterization and whole genome sequencing of a new Roseateles species, isolated from fresh water.</title>
        <authorList>
            <person name="Guliayeva D.Y."/>
            <person name="Akhremchuk A.E."/>
            <person name="Sikolenko M.A."/>
            <person name="Valentovich L.N."/>
            <person name="Sidarenka A.V."/>
        </authorList>
    </citation>
    <scope>NUCLEOTIDE SEQUENCE</scope>
    <source>
        <strain evidence="9">BIM B-1768</strain>
    </source>
</reference>
<organism evidence="9 10">
    <name type="scientific">Roseateles amylovorans</name>
    <dbReference type="NCBI Taxonomy" id="2978473"/>
    <lineage>
        <taxon>Bacteria</taxon>
        <taxon>Pseudomonadati</taxon>
        <taxon>Pseudomonadota</taxon>
        <taxon>Betaproteobacteria</taxon>
        <taxon>Burkholderiales</taxon>
        <taxon>Sphaerotilaceae</taxon>
        <taxon>Roseateles</taxon>
    </lineage>
</organism>
<proteinExistence type="inferred from homology"/>
<accession>A0ABY6AYM8</accession>
<gene>
    <name evidence="9" type="primary">sctL</name>
    <name evidence="9" type="ORF">N4261_25615</name>
</gene>
<dbReference type="Proteomes" id="UP001064933">
    <property type="component" value="Chromosome"/>
</dbReference>
<dbReference type="RefSeq" id="WP_261758069.1">
    <property type="nucleotide sequence ID" value="NZ_CP104562.2"/>
</dbReference>
<keyword evidence="2" id="KW-0813">Transport</keyword>
<dbReference type="InterPro" id="IPR012842">
    <property type="entry name" value="T3SS_SctL/SctL2"/>
</dbReference>
<protein>
    <recommendedName>
        <fullName evidence="6">Type 3 secretion system stator protein</fullName>
    </recommendedName>
</protein>
<evidence type="ECO:0000256" key="4">
    <source>
        <dbReference type="ARBA" id="ARBA00022927"/>
    </source>
</evidence>
<keyword evidence="3" id="KW-0963">Cytoplasm</keyword>
<keyword evidence="10" id="KW-1185">Reference proteome</keyword>
<keyword evidence="4" id="KW-0653">Protein transport</keyword>
<dbReference type="PANTHER" id="PTHR34982">
    <property type="entry name" value="YOP PROTEINS TRANSLOCATION PROTEIN L"/>
    <property type="match status" value="1"/>
</dbReference>
<evidence type="ECO:0000259" key="8">
    <source>
        <dbReference type="Pfam" id="PF02108"/>
    </source>
</evidence>
<evidence type="ECO:0000313" key="10">
    <source>
        <dbReference type="Proteomes" id="UP001064933"/>
    </source>
</evidence>
<evidence type="ECO:0000256" key="1">
    <source>
        <dbReference type="ARBA" id="ARBA00004496"/>
    </source>
</evidence>
<dbReference type="InterPro" id="IPR051472">
    <property type="entry name" value="T3SS_Stator/FliH"/>
</dbReference>
<keyword evidence="7" id="KW-0175">Coiled coil</keyword>
<evidence type="ECO:0000256" key="2">
    <source>
        <dbReference type="ARBA" id="ARBA00022448"/>
    </source>
</evidence>
<dbReference type="Pfam" id="PF02108">
    <property type="entry name" value="FliH"/>
    <property type="match status" value="1"/>
</dbReference>
<dbReference type="PANTHER" id="PTHR34982:SF4">
    <property type="entry name" value="TYPE 3 SECRETION SYSTEM STATOR PROTEIN"/>
    <property type="match status" value="1"/>
</dbReference>
<dbReference type="InterPro" id="IPR018035">
    <property type="entry name" value="Flagellar_FliH/T3SS_HrpE"/>
</dbReference>
<feature type="coiled-coil region" evidence="7">
    <location>
        <begin position="38"/>
        <end position="80"/>
    </location>
</feature>